<keyword evidence="1" id="KW-0812">Transmembrane</keyword>
<name>A0AAN9MZ11_CANGL</name>
<evidence type="ECO:0000256" key="1">
    <source>
        <dbReference type="SAM" id="Phobius"/>
    </source>
</evidence>
<evidence type="ECO:0000313" key="3">
    <source>
        <dbReference type="Proteomes" id="UP001367508"/>
    </source>
</evidence>
<comment type="caution">
    <text evidence="2">The sequence shown here is derived from an EMBL/GenBank/DDBJ whole genome shotgun (WGS) entry which is preliminary data.</text>
</comment>
<keyword evidence="1" id="KW-0472">Membrane</keyword>
<keyword evidence="1" id="KW-1133">Transmembrane helix</keyword>
<dbReference type="Proteomes" id="UP001367508">
    <property type="component" value="Unassembled WGS sequence"/>
</dbReference>
<proteinExistence type="predicted"/>
<dbReference type="EMBL" id="JAYMYQ010000001">
    <property type="protein sequence ID" value="KAK7361018.1"/>
    <property type="molecule type" value="Genomic_DNA"/>
</dbReference>
<protein>
    <submittedName>
        <fullName evidence="2">Uncharacterized protein</fullName>
    </submittedName>
</protein>
<gene>
    <name evidence="2" type="ORF">VNO77_03042</name>
</gene>
<evidence type="ECO:0000313" key="2">
    <source>
        <dbReference type="EMBL" id="KAK7361018.1"/>
    </source>
</evidence>
<accession>A0AAN9MZ11</accession>
<organism evidence="2 3">
    <name type="scientific">Canavalia gladiata</name>
    <name type="common">Sword bean</name>
    <name type="synonym">Dolichos gladiatus</name>
    <dbReference type="NCBI Taxonomy" id="3824"/>
    <lineage>
        <taxon>Eukaryota</taxon>
        <taxon>Viridiplantae</taxon>
        <taxon>Streptophyta</taxon>
        <taxon>Embryophyta</taxon>
        <taxon>Tracheophyta</taxon>
        <taxon>Spermatophyta</taxon>
        <taxon>Magnoliopsida</taxon>
        <taxon>eudicotyledons</taxon>
        <taxon>Gunneridae</taxon>
        <taxon>Pentapetalae</taxon>
        <taxon>rosids</taxon>
        <taxon>fabids</taxon>
        <taxon>Fabales</taxon>
        <taxon>Fabaceae</taxon>
        <taxon>Papilionoideae</taxon>
        <taxon>50 kb inversion clade</taxon>
        <taxon>NPAAA clade</taxon>
        <taxon>indigoferoid/millettioid clade</taxon>
        <taxon>Phaseoleae</taxon>
        <taxon>Canavalia</taxon>
    </lineage>
</organism>
<reference evidence="2 3" key="1">
    <citation type="submission" date="2024-01" db="EMBL/GenBank/DDBJ databases">
        <title>The genomes of 5 underutilized Papilionoideae crops provide insights into root nodulation and disease resistanc.</title>
        <authorList>
            <person name="Jiang F."/>
        </authorList>
    </citation>
    <scope>NUCLEOTIDE SEQUENCE [LARGE SCALE GENOMIC DNA]</scope>
    <source>
        <strain evidence="2">LVBAO_FW01</strain>
        <tissue evidence="2">Leaves</tissue>
    </source>
</reference>
<sequence length="183" mass="20114">MDRIRLAMQATSRDREAQRKMEGPKSSLLIRLRENPLPRSSMKSSSSRVNLVIVGGELCDKASAASCSASGFHTVMNHASTNAQHLGVINRDNVFSGIFEAVCAANTITPSLGLMVAFIVFAVILPRVVDGPPCSLELMHALVRSESWARMQETRHLGPCFWLHPLKFLCYHWASPIGAGERI</sequence>
<feature type="transmembrane region" description="Helical" evidence="1">
    <location>
        <begin position="112"/>
        <end position="129"/>
    </location>
</feature>
<keyword evidence="3" id="KW-1185">Reference proteome</keyword>
<dbReference type="AlphaFoldDB" id="A0AAN9MZ11"/>